<comment type="caution">
    <text evidence="1">The sequence shown here is derived from an EMBL/GenBank/DDBJ whole genome shotgun (WGS) entry which is preliminary data.</text>
</comment>
<organism evidence="1 2">
    <name type="scientific">Psophocarpus tetragonolobus</name>
    <name type="common">Winged bean</name>
    <name type="synonym">Dolichos tetragonolobus</name>
    <dbReference type="NCBI Taxonomy" id="3891"/>
    <lineage>
        <taxon>Eukaryota</taxon>
        <taxon>Viridiplantae</taxon>
        <taxon>Streptophyta</taxon>
        <taxon>Embryophyta</taxon>
        <taxon>Tracheophyta</taxon>
        <taxon>Spermatophyta</taxon>
        <taxon>Magnoliopsida</taxon>
        <taxon>eudicotyledons</taxon>
        <taxon>Gunneridae</taxon>
        <taxon>Pentapetalae</taxon>
        <taxon>rosids</taxon>
        <taxon>fabids</taxon>
        <taxon>Fabales</taxon>
        <taxon>Fabaceae</taxon>
        <taxon>Papilionoideae</taxon>
        <taxon>50 kb inversion clade</taxon>
        <taxon>NPAAA clade</taxon>
        <taxon>indigoferoid/millettioid clade</taxon>
        <taxon>Phaseoleae</taxon>
        <taxon>Psophocarpus</taxon>
    </lineage>
</organism>
<accession>A0AAN9SI78</accession>
<gene>
    <name evidence="1" type="ORF">VNO78_16370</name>
</gene>
<dbReference type="PANTHER" id="PTHR35046">
    <property type="entry name" value="ZINC KNUCKLE (CCHC-TYPE) FAMILY PROTEIN"/>
    <property type="match status" value="1"/>
</dbReference>
<proteinExistence type="predicted"/>
<name>A0AAN9SI78_PSOTE</name>
<evidence type="ECO:0000313" key="1">
    <source>
        <dbReference type="EMBL" id="KAK7395800.1"/>
    </source>
</evidence>
<sequence>MLFTRVVEKLSLATTPHPSPYSLHGLNYEDGVVVREQVKISFSIGKYRDKVLCDGVPMEAFFHMFSARPWQHDKKTLHNGLTNKITLYHKRKKDYLASSYPYREKFSCQPLLKEQVEFEDVPISFEHLDPHPQLQLNECSIPLRLVSPTISKPLRLVSSAIGGGWGAAEIHYPIPKRPPYRLLTPPKITCLHINCLVELLLSKCCFIELLLSRYWRIELSRYCLIDLGFENCYHKLLDVHVQS</sequence>
<evidence type="ECO:0000313" key="2">
    <source>
        <dbReference type="Proteomes" id="UP001386955"/>
    </source>
</evidence>
<keyword evidence="2" id="KW-1185">Reference proteome</keyword>
<dbReference type="Proteomes" id="UP001386955">
    <property type="component" value="Unassembled WGS sequence"/>
</dbReference>
<reference evidence="1 2" key="1">
    <citation type="submission" date="2024-01" db="EMBL/GenBank/DDBJ databases">
        <title>The genomes of 5 underutilized Papilionoideae crops provide insights into root nodulation and disease resistanc.</title>
        <authorList>
            <person name="Jiang F."/>
        </authorList>
    </citation>
    <scope>NUCLEOTIDE SEQUENCE [LARGE SCALE GENOMIC DNA]</scope>
    <source>
        <strain evidence="1">DUOXIRENSHENG_FW03</strain>
        <tissue evidence="1">Leaves</tissue>
    </source>
</reference>
<protein>
    <submittedName>
        <fullName evidence="1">Uncharacterized protein</fullName>
    </submittedName>
</protein>
<dbReference type="PANTHER" id="PTHR35046:SF9">
    <property type="entry name" value="RNA-DIRECTED DNA POLYMERASE"/>
    <property type="match status" value="1"/>
</dbReference>
<dbReference type="EMBL" id="JAYMYS010000004">
    <property type="protein sequence ID" value="KAK7395800.1"/>
    <property type="molecule type" value="Genomic_DNA"/>
</dbReference>
<dbReference type="AlphaFoldDB" id="A0AAN9SI78"/>